<evidence type="ECO:0000256" key="10">
    <source>
        <dbReference type="ARBA" id="ARBA00023136"/>
    </source>
</evidence>
<keyword evidence="13" id="KW-1185">Reference proteome</keyword>
<dbReference type="EMBL" id="JAICBX010000002">
    <property type="protein sequence ID" value="MBW8637346.1"/>
    <property type="molecule type" value="Genomic_DNA"/>
</dbReference>
<keyword evidence="7" id="KW-0547">Nucleotide-binding</keyword>
<dbReference type="GO" id="GO:0005524">
    <property type="term" value="F:ATP binding"/>
    <property type="evidence" value="ECO:0007669"/>
    <property type="project" value="UniProtKB-KW"/>
</dbReference>
<dbReference type="CDD" id="cd03216">
    <property type="entry name" value="ABC_Carb_Monos_I"/>
    <property type="match status" value="1"/>
</dbReference>
<reference evidence="12" key="1">
    <citation type="submission" date="2021-08" db="EMBL/GenBank/DDBJ databases">
        <title>Hoeflea bacterium WL0058 sp. nov., isolated from the sediment.</title>
        <authorList>
            <person name="Wang L."/>
            <person name="Zhang D."/>
        </authorList>
    </citation>
    <scope>NUCLEOTIDE SEQUENCE</scope>
    <source>
        <strain evidence="12">WL0058</strain>
    </source>
</reference>
<evidence type="ECO:0000256" key="3">
    <source>
        <dbReference type="ARBA" id="ARBA00022448"/>
    </source>
</evidence>
<feature type="domain" description="ABC transporter" evidence="11">
    <location>
        <begin position="4"/>
        <end position="240"/>
    </location>
</feature>
<dbReference type="AlphaFoldDB" id="A0AAE2ZJE9"/>
<evidence type="ECO:0000313" key="12">
    <source>
        <dbReference type="EMBL" id="MBW8637346.1"/>
    </source>
</evidence>
<dbReference type="Proteomes" id="UP001196509">
    <property type="component" value="Unassembled WGS sequence"/>
</dbReference>
<sequence length="492" mass="52926">MALLETHDLTRRFPGVVALRAVNFTARAGEVHAVCGANGAGKSTLMNVLSGTIAPSSGSVLVNGEKVNFITPAEARSAGIAIVYQEFSSIPELTVADNIYLGQEFRKGFGVVDHKRASSEAHTLMERFRIDLDPDAVVGTLGVADRQLLELARALSNDAQVLILDEPTGVLSLSEQRNLFEVIRTLRDRGMLILYISHRLEEIFEIADTVSIMRDGELVATREKGSLDRKELVRLMTGHEVSDTEAIVDPLASGKTVLTIDGITSDDSRILIAEGEILGLAGLVGAGRTSIARRLAGLRPRTGLTVQLKGKPLPSDIAGVLKAGLVYLTEDRKQDGIFGPLSIPMNATAAALDHFSSAGFLARRRERSQAATLLEQLRLVASSLDMPITSLSGGNQQKVLFARALLAQPKVLICDEPTRGVDVAAREDIYRLLRDLSKRGVAIIMISSELDELIAMCHRIAIVRQGVVHSVVANEDLDEHKLVLAATGSDAA</sequence>
<dbReference type="InterPro" id="IPR003593">
    <property type="entry name" value="AAA+_ATPase"/>
</dbReference>
<keyword evidence="5" id="KW-0762">Sugar transport</keyword>
<keyword evidence="10" id="KW-0472">Membrane</keyword>
<evidence type="ECO:0000313" key="13">
    <source>
        <dbReference type="Proteomes" id="UP001196509"/>
    </source>
</evidence>
<dbReference type="SUPFAM" id="SSF52540">
    <property type="entry name" value="P-loop containing nucleoside triphosphate hydrolases"/>
    <property type="match status" value="2"/>
</dbReference>
<evidence type="ECO:0000256" key="6">
    <source>
        <dbReference type="ARBA" id="ARBA00022737"/>
    </source>
</evidence>
<evidence type="ECO:0000256" key="7">
    <source>
        <dbReference type="ARBA" id="ARBA00022741"/>
    </source>
</evidence>
<dbReference type="PROSITE" id="PS50893">
    <property type="entry name" value="ABC_TRANSPORTER_2"/>
    <property type="match status" value="2"/>
</dbReference>
<dbReference type="RefSeq" id="WP_220228057.1">
    <property type="nucleotide sequence ID" value="NZ_JAICBX010000002.1"/>
</dbReference>
<evidence type="ECO:0000256" key="5">
    <source>
        <dbReference type="ARBA" id="ARBA00022597"/>
    </source>
</evidence>
<name>A0AAE2ZJE9_9HYPH</name>
<evidence type="ECO:0000256" key="1">
    <source>
        <dbReference type="ARBA" id="ARBA00004202"/>
    </source>
</evidence>
<keyword evidence="4" id="KW-1003">Cell membrane</keyword>
<dbReference type="PROSITE" id="PS00211">
    <property type="entry name" value="ABC_TRANSPORTER_1"/>
    <property type="match status" value="1"/>
</dbReference>
<dbReference type="FunFam" id="3.40.50.300:FF:000127">
    <property type="entry name" value="Ribose import ATP-binding protein RbsA"/>
    <property type="match status" value="1"/>
</dbReference>
<protein>
    <submittedName>
        <fullName evidence="12">Sugar ABC transporter ATP-binding protein</fullName>
    </submittedName>
</protein>
<dbReference type="PANTHER" id="PTHR43790">
    <property type="entry name" value="CARBOHYDRATE TRANSPORT ATP-BINDING PROTEIN MG119-RELATED"/>
    <property type="match status" value="1"/>
</dbReference>
<gene>
    <name evidence="12" type="ORF">K1W69_09115</name>
</gene>
<dbReference type="CDD" id="cd03215">
    <property type="entry name" value="ABC_Carb_Monos_II"/>
    <property type="match status" value="1"/>
</dbReference>
<feature type="domain" description="ABC transporter" evidence="11">
    <location>
        <begin position="248"/>
        <end position="490"/>
    </location>
</feature>
<dbReference type="InterPro" id="IPR027417">
    <property type="entry name" value="P-loop_NTPase"/>
</dbReference>
<keyword evidence="8 12" id="KW-0067">ATP-binding</keyword>
<dbReference type="Pfam" id="PF00005">
    <property type="entry name" value="ABC_tran"/>
    <property type="match status" value="2"/>
</dbReference>
<organism evidence="12 13">
    <name type="scientific">Flavimaribacter sediminis</name>
    <dbReference type="NCBI Taxonomy" id="2865987"/>
    <lineage>
        <taxon>Bacteria</taxon>
        <taxon>Pseudomonadati</taxon>
        <taxon>Pseudomonadota</taxon>
        <taxon>Alphaproteobacteria</taxon>
        <taxon>Hyphomicrobiales</taxon>
        <taxon>Rhizobiaceae</taxon>
        <taxon>Flavimaribacter</taxon>
    </lineage>
</organism>
<evidence type="ECO:0000256" key="9">
    <source>
        <dbReference type="ARBA" id="ARBA00022967"/>
    </source>
</evidence>
<dbReference type="SMART" id="SM00382">
    <property type="entry name" value="AAA"/>
    <property type="match status" value="2"/>
</dbReference>
<evidence type="ECO:0000259" key="11">
    <source>
        <dbReference type="PROSITE" id="PS50893"/>
    </source>
</evidence>
<comment type="similarity">
    <text evidence="2">Belongs to the ABC transporter superfamily.</text>
</comment>
<accession>A0AAE2ZJE9</accession>
<dbReference type="InterPro" id="IPR050107">
    <property type="entry name" value="ABC_carbohydrate_import_ATPase"/>
</dbReference>
<dbReference type="GO" id="GO:0005886">
    <property type="term" value="C:plasma membrane"/>
    <property type="evidence" value="ECO:0007669"/>
    <property type="project" value="UniProtKB-SubCell"/>
</dbReference>
<evidence type="ECO:0000256" key="4">
    <source>
        <dbReference type="ARBA" id="ARBA00022475"/>
    </source>
</evidence>
<evidence type="ECO:0000256" key="8">
    <source>
        <dbReference type="ARBA" id="ARBA00022840"/>
    </source>
</evidence>
<comment type="caution">
    <text evidence="12">The sequence shown here is derived from an EMBL/GenBank/DDBJ whole genome shotgun (WGS) entry which is preliminary data.</text>
</comment>
<dbReference type="Gene3D" id="3.40.50.300">
    <property type="entry name" value="P-loop containing nucleotide triphosphate hydrolases"/>
    <property type="match status" value="2"/>
</dbReference>
<keyword evidence="6" id="KW-0677">Repeat</keyword>
<proteinExistence type="inferred from homology"/>
<dbReference type="GO" id="GO:0016887">
    <property type="term" value="F:ATP hydrolysis activity"/>
    <property type="evidence" value="ECO:0007669"/>
    <property type="project" value="InterPro"/>
</dbReference>
<dbReference type="InterPro" id="IPR017871">
    <property type="entry name" value="ABC_transporter-like_CS"/>
</dbReference>
<comment type="subcellular location">
    <subcellularLocation>
        <location evidence="1">Cell membrane</location>
        <topology evidence="1">Peripheral membrane protein</topology>
    </subcellularLocation>
</comment>
<dbReference type="InterPro" id="IPR003439">
    <property type="entry name" value="ABC_transporter-like_ATP-bd"/>
</dbReference>
<keyword evidence="3" id="KW-0813">Transport</keyword>
<dbReference type="PANTHER" id="PTHR43790:SF9">
    <property type="entry name" value="GALACTOFURANOSE TRANSPORTER ATP-BINDING PROTEIN YTFR"/>
    <property type="match status" value="1"/>
</dbReference>
<evidence type="ECO:0000256" key="2">
    <source>
        <dbReference type="ARBA" id="ARBA00005417"/>
    </source>
</evidence>
<keyword evidence="9" id="KW-1278">Translocase</keyword>